<dbReference type="SUPFAM" id="SSF55681">
    <property type="entry name" value="Class II aaRS and biotin synthetases"/>
    <property type="match status" value="1"/>
</dbReference>
<dbReference type="InterPro" id="IPR004095">
    <property type="entry name" value="TGS"/>
</dbReference>
<dbReference type="InterPro" id="IPR018163">
    <property type="entry name" value="Thr/Ala-tRNA-synth_IIc_edit"/>
</dbReference>
<evidence type="ECO:0000256" key="6">
    <source>
        <dbReference type="ARBA" id="ARBA00022741"/>
    </source>
</evidence>
<dbReference type="Gene3D" id="3.40.50.800">
    <property type="entry name" value="Anticodon-binding domain"/>
    <property type="match status" value="1"/>
</dbReference>
<evidence type="ECO:0000256" key="1">
    <source>
        <dbReference type="ARBA" id="ARBA00008226"/>
    </source>
</evidence>
<dbReference type="InterPro" id="IPR002314">
    <property type="entry name" value="aa-tRNA-synt_IIb"/>
</dbReference>
<keyword evidence="2 13" id="KW-0963">Cytoplasm</keyword>
<dbReference type="SUPFAM" id="SSF52954">
    <property type="entry name" value="Class II aaRS ABD-related"/>
    <property type="match status" value="1"/>
</dbReference>
<evidence type="ECO:0000256" key="12">
    <source>
        <dbReference type="ARBA" id="ARBA00049515"/>
    </source>
</evidence>
<dbReference type="InterPro" id="IPR002320">
    <property type="entry name" value="Thr-tRNA-ligase_IIa"/>
</dbReference>
<keyword evidence="5 13" id="KW-0479">Metal-binding</keyword>
<evidence type="ECO:0000259" key="14">
    <source>
        <dbReference type="PROSITE" id="PS50862"/>
    </source>
</evidence>
<dbReference type="RefSeq" id="WP_243323152.1">
    <property type="nucleotide sequence ID" value="NZ_JAKZMM010000003.1"/>
</dbReference>
<dbReference type="Pfam" id="PF03129">
    <property type="entry name" value="HGTP_anticodon"/>
    <property type="match status" value="1"/>
</dbReference>
<feature type="binding site" evidence="13">
    <location>
        <position position="337"/>
    </location>
    <ligand>
        <name>Zn(2+)</name>
        <dbReference type="ChEBI" id="CHEBI:29105"/>
        <note>catalytic</note>
    </ligand>
</feature>
<reference evidence="16 17" key="1">
    <citation type="submission" date="2022-03" db="EMBL/GenBank/DDBJ databases">
        <title>Parabacteroides sp. nov. isolated from swine feces.</title>
        <authorList>
            <person name="Bak J.E."/>
        </authorList>
    </citation>
    <scope>NUCLEOTIDE SEQUENCE [LARGE SCALE GENOMIC DNA]</scope>
    <source>
        <strain evidence="16 17">AGMB00274</strain>
    </source>
</reference>
<organism evidence="16 17">
    <name type="scientific">Parabacteroides faecalis</name>
    <dbReference type="NCBI Taxonomy" id="2924040"/>
    <lineage>
        <taxon>Bacteria</taxon>
        <taxon>Pseudomonadati</taxon>
        <taxon>Bacteroidota</taxon>
        <taxon>Bacteroidia</taxon>
        <taxon>Bacteroidales</taxon>
        <taxon>Tannerellaceae</taxon>
        <taxon>Parabacteroides</taxon>
    </lineage>
</organism>
<feature type="domain" description="Aminoacyl-transfer RNA synthetases class-II family profile" evidence="14">
    <location>
        <begin position="242"/>
        <end position="553"/>
    </location>
</feature>
<dbReference type="PROSITE" id="PS50862">
    <property type="entry name" value="AA_TRNA_LIGASE_II"/>
    <property type="match status" value="1"/>
</dbReference>
<keyword evidence="9 13" id="KW-0694">RNA-binding</keyword>
<dbReference type="InterPro" id="IPR036621">
    <property type="entry name" value="Anticodon-bd_dom_sf"/>
</dbReference>
<proteinExistence type="inferred from homology"/>
<dbReference type="InterPro" id="IPR012947">
    <property type="entry name" value="tRNA_SAD"/>
</dbReference>
<keyword evidence="10 13" id="KW-0648">Protein biosynthesis</keyword>
<dbReference type="Gene3D" id="3.30.980.10">
    <property type="entry name" value="Threonyl-trna Synthetase, Chain A, domain 2"/>
    <property type="match status" value="1"/>
</dbReference>
<dbReference type="GO" id="GO:0004829">
    <property type="term" value="F:threonine-tRNA ligase activity"/>
    <property type="evidence" value="ECO:0007669"/>
    <property type="project" value="UniProtKB-EC"/>
</dbReference>
<dbReference type="EMBL" id="JAKZMM010000003">
    <property type="protein sequence ID" value="MCJ2379352.1"/>
    <property type="molecule type" value="Genomic_DNA"/>
</dbReference>
<keyword evidence="11 13" id="KW-0030">Aminoacyl-tRNA synthetase</keyword>
<dbReference type="PROSITE" id="PS51880">
    <property type="entry name" value="TGS"/>
    <property type="match status" value="1"/>
</dbReference>
<dbReference type="NCBIfam" id="TIGR00418">
    <property type="entry name" value="thrS"/>
    <property type="match status" value="1"/>
</dbReference>
<evidence type="ECO:0000256" key="8">
    <source>
        <dbReference type="ARBA" id="ARBA00022840"/>
    </source>
</evidence>
<name>A0ABT0BX99_9BACT</name>
<keyword evidence="6 13" id="KW-0547">Nucleotide-binding</keyword>
<protein>
    <recommendedName>
        <fullName evidence="13">Threonine--tRNA ligase</fullName>
        <ecNumber evidence="13">6.1.1.3</ecNumber>
    </recommendedName>
    <alternativeName>
        <fullName evidence="13">Threonyl-tRNA synthetase</fullName>
        <shortName evidence="13">ThrRS</shortName>
    </alternativeName>
</protein>
<dbReference type="CDD" id="cd01667">
    <property type="entry name" value="TGS_ThrRS"/>
    <property type="match status" value="1"/>
</dbReference>
<gene>
    <name evidence="13 16" type="primary">thrS</name>
    <name evidence="16" type="ORF">MUN53_01750</name>
</gene>
<feature type="domain" description="TGS" evidence="15">
    <location>
        <begin position="1"/>
        <end position="61"/>
    </location>
</feature>
<comment type="cofactor">
    <cofactor evidence="13">
        <name>Zn(2+)</name>
        <dbReference type="ChEBI" id="CHEBI:29105"/>
    </cofactor>
    <text evidence="13">Binds 1 zinc ion per subunit.</text>
</comment>
<dbReference type="InterPro" id="IPR012675">
    <property type="entry name" value="Beta-grasp_dom_sf"/>
</dbReference>
<dbReference type="SUPFAM" id="SSF81271">
    <property type="entry name" value="TGS-like"/>
    <property type="match status" value="1"/>
</dbReference>
<dbReference type="InterPro" id="IPR045864">
    <property type="entry name" value="aa-tRNA-synth_II/BPL/LPL"/>
</dbReference>
<evidence type="ECO:0000256" key="5">
    <source>
        <dbReference type="ARBA" id="ARBA00022723"/>
    </source>
</evidence>
<dbReference type="HAMAP" id="MF_00184">
    <property type="entry name" value="Thr_tRNA_synth"/>
    <property type="match status" value="1"/>
</dbReference>
<evidence type="ECO:0000259" key="15">
    <source>
        <dbReference type="PROSITE" id="PS51880"/>
    </source>
</evidence>
<dbReference type="Pfam" id="PF07973">
    <property type="entry name" value="tRNA_SAD"/>
    <property type="match status" value="1"/>
</dbReference>
<dbReference type="SUPFAM" id="SSF55186">
    <property type="entry name" value="ThrRS/AlaRS common domain"/>
    <property type="match status" value="1"/>
</dbReference>
<comment type="catalytic activity">
    <reaction evidence="12 13">
        <text>tRNA(Thr) + L-threonine + ATP = L-threonyl-tRNA(Thr) + AMP + diphosphate + H(+)</text>
        <dbReference type="Rhea" id="RHEA:24624"/>
        <dbReference type="Rhea" id="RHEA-COMP:9670"/>
        <dbReference type="Rhea" id="RHEA-COMP:9704"/>
        <dbReference type="ChEBI" id="CHEBI:15378"/>
        <dbReference type="ChEBI" id="CHEBI:30616"/>
        <dbReference type="ChEBI" id="CHEBI:33019"/>
        <dbReference type="ChEBI" id="CHEBI:57926"/>
        <dbReference type="ChEBI" id="CHEBI:78442"/>
        <dbReference type="ChEBI" id="CHEBI:78534"/>
        <dbReference type="ChEBI" id="CHEBI:456215"/>
        <dbReference type="EC" id="6.1.1.3"/>
    </reaction>
</comment>
<keyword evidence="17" id="KW-1185">Reference proteome</keyword>
<evidence type="ECO:0000256" key="7">
    <source>
        <dbReference type="ARBA" id="ARBA00022833"/>
    </source>
</evidence>
<keyword evidence="8 13" id="KW-0067">ATP-binding</keyword>
<dbReference type="InterPro" id="IPR012676">
    <property type="entry name" value="TGS-like"/>
</dbReference>
<evidence type="ECO:0000256" key="10">
    <source>
        <dbReference type="ARBA" id="ARBA00022917"/>
    </source>
</evidence>
<keyword evidence="7 13" id="KW-0862">Zinc</keyword>
<keyword evidence="3 13" id="KW-0820">tRNA-binding</keyword>
<dbReference type="CDD" id="cd00860">
    <property type="entry name" value="ThrRS_anticodon"/>
    <property type="match status" value="1"/>
</dbReference>
<evidence type="ECO:0000256" key="13">
    <source>
        <dbReference type="HAMAP-Rule" id="MF_00184"/>
    </source>
</evidence>
<dbReference type="Gene3D" id="3.30.54.20">
    <property type="match status" value="1"/>
</dbReference>
<dbReference type="InterPro" id="IPR004154">
    <property type="entry name" value="Anticodon-bd"/>
</dbReference>
<comment type="subcellular location">
    <subcellularLocation>
        <location evidence="13">Cytoplasm</location>
    </subcellularLocation>
</comment>
<dbReference type="Pfam" id="PF00587">
    <property type="entry name" value="tRNA-synt_2b"/>
    <property type="match status" value="1"/>
</dbReference>
<keyword evidence="4 13" id="KW-0436">Ligase</keyword>
<dbReference type="InterPro" id="IPR006195">
    <property type="entry name" value="aa-tRNA-synth_II"/>
</dbReference>
<dbReference type="Pfam" id="PF02824">
    <property type="entry name" value="TGS"/>
    <property type="match status" value="1"/>
</dbReference>
<sequence length="646" mass="74553">MIKITFPDNSVREYAEGTTAMQIAESISSRLAQEVLAASVNGEVWDLTRPIHQDATVKLFKWDDEEGKHAFWHSSAHLMAEALQELYPGIKFGIGPAIENGFYYDVDPGETVIKDSDFATIEAKMMELVAKKEAIVRADISKADALKMFGDRGEEYKVELINELEDGKITTYTQGAFTDLCRGPHLPNTSYIKAVKVLSAAGAYWRGDETRKQLVRLYAITFPKKKLLDEYLTLLEEAKKRDHRKIGKELDLFMFSDTVGKGLPMWLPRGTALRLRLQDFLRRIQARYDYQEVMCPPIGNKLLYITSGHYAKYGKDSFQPIHTPEEGEEYFLKPMNCPHHCMIYKNSPRSYKDLPLRLAEFGTVCRYEQSGELHGLTRVRSFTQDDAHIFCRPDQVKDEFIRVMDIISIVFKSMDFKNFEAQISLRDKVNREKYIGSEENWEKAERAIIEACEEKGLPAKIEYGEAAFYGPKLDFMVKDAIGRRWQLGTIQVDYNLPERFELEYTGEDNKKHRPVMIHRAPFGSMERFVAVLIEHTAGKFPLWLTPDQVVILPISERFNEYAWNVARELKQKNIRVLVDDRNEKIGRKIRDNEMKRIPYMLIVGEKEAENAEVSVRKQGEGDKGSMKITNFAALLNNEVEEMINRW</sequence>
<feature type="binding site" evidence="13">
    <location>
        <position position="388"/>
    </location>
    <ligand>
        <name>Zn(2+)</name>
        <dbReference type="ChEBI" id="CHEBI:29105"/>
        <note>catalytic</note>
    </ligand>
</feature>
<dbReference type="PANTHER" id="PTHR11451">
    <property type="entry name" value="THREONINE-TRNA LIGASE"/>
    <property type="match status" value="1"/>
</dbReference>
<comment type="similarity">
    <text evidence="1 13">Belongs to the class-II aminoacyl-tRNA synthetase family.</text>
</comment>
<evidence type="ECO:0000256" key="4">
    <source>
        <dbReference type="ARBA" id="ARBA00022598"/>
    </source>
</evidence>
<evidence type="ECO:0000313" key="16">
    <source>
        <dbReference type="EMBL" id="MCJ2379352.1"/>
    </source>
</evidence>
<dbReference type="Proteomes" id="UP001165444">
    <property type="component" value="Unassembled WGS sequence"/>
</dbReference>
<comment type="caution">
    <text evidence="16">The sequence shown here is derived from an EMBL/GenBank/DDBJ whole genome shotgun (WGS) entry which is preliminary data.</text>
</comment>
<dbReference type="CDD" id="cd00771">
    <property type="entry name" value="ThrRS_core"/>
    <property type="match status" value="1"/>
</dbReference>
<dbReference type="Gene3D" id="3.10.20.30">
    <property type="match status" value="1"/>
</dbReference>
<dbReference type="PRINTS" id="PR01047">
    <property type="entry name" value="TRNASYNTHTHR"/>
</dbReference>
<dbReference type="Gene3D" id="3.30.930.10">
    <property type="entry name" value="Bira Bifunctional Protein, Domain 2"/>
    <property type="match status" value="1"/>
</dbReference>
<feature type="binding site" evidence="13">
    <location>
        <position position="518"/>
    </location>
    <ligand>
        <name>Zn(2+)</name>
        <dbReference type="ChEBI" id="CHEBI:29105"/>
        <note>catalytic</note>
    </ligand>
</feature>
<comment type="subunit">
    <text evidence="13">Homodimer.</text>
</comment>
<accession>A0ABT0BX99</accession>
<evidence type="ECO:0000256" key="2">
    <source>
        <dbReference type="ARBA" id="ARBA00022490"/>
    </source>
</evidence>
<dbReference type="PANTHER" id="PTHR11451:SF44">
    <property type="entry name" value="THREONINE--TRNA LIGASE, CHLOROPLASTIC_MITOCHONDRIAL 2"/>
    <property type="match status" value="1"/>
</dbReference>
<evidence type="ECO:0000256" key="9">
    <source>
        <dbReference type="ARBA" id="ARBA00022884"/>
    </source>
</evidence>
<evidence type="ECO:0000256" key="11">
    <source>
        <dbReference type="ARBA" id="ARBA00023146"/>
    </source>
</evidence>
<dbReference type="EC" id="6.1.1.3" evidence="13"/>
<evidence type="ECO:0000313" key="17">
    <source>
        <dbReference type="Proteomes" id="UP001165444"/>
    </source>
</evidence>
<evidence type="ECO:0000256" key="3">
    <source>
        <dbReference type="ARBA" id="ARBA00022555"/>
    </source>
</evidence>
<dbReference type="InterPro" id="IPR033728">
    <property type="entry name" value="ThrRS_core"/>
</dbReference>
<comment type="caution">
    <text evidence="13">Lacks conserved residue(s) required for the propagation of feature annotation.</text>
</comment>
<dbReference type="InterPro" id="IPR047246">
    <property type="entry name" value="ThrRS_anticodon"/>
</dbReference>
<dbReference type="SMART" id="SM00863">
    <property type="entry name" value="tRNA_SAD"/>
    <property type="match status" value="1"/>
</dbReference>